<dbReference type="GO" id="GO:0005829">
    <property type="term" value="C:cytosol"/>
    <property type="evidence" value="ECO:0007669"/>
    <property type="project" value="TreeGrafter"/>
</dbReference>
<dbReference type="FunFam" id="1.10.10.10:FF:000018">
    <property type="entry name" value="DNA-binding response regulator ResD"/>
    <property type="match status" value="1"/>
</dbReference>
<dbReference type="InterPro" id="IPR039420">
    <property type="entry name" value="WalR-like"/>
</dbReference>
<dbReference type="Gene3D" id="1.10.10.10">
    <property type="entry name" value="Winged helix-like DNA-binding domain superfamily/Winged helix DNA-binding domain"/>
    <property type="match status" value="1"/>
</dbReference>
<evidence type="ECO:0000256" key="6">
    <source>
        <dbReference type="ARBA" id="ARBA00023163"/>
    </source>
</evidence>
<dbReference type="PANTHER" id="PTHR48111:SF2">
    <property type="entry name" value="RESPONSE REGULATOR SAER"/>
    <property type="match status" value="1"/>
</dbReference>
<feature type="DNA-binding region" description="OmpR/PhoB-type" evidence="9">
    <location>
        <begin position="129"/>
        <end position="227"/>
    </location>
</feature>
<dbReference type="GO" id="GO:0006355">
    <property type="term" value="P:regulation of DNA-templated transcription"/>
    <property type="evidence" value="ECO:0007669"/>
    <property type="project" value="InterPro"/>
</dbReference>
<dbReference type="SMART" id="SM00448">
    <property type="entry name" value="REC"/>
    <property type="match status" value="1"/>
</dbReference>
<sequence length="227" mass="25653">MEKILIVEDDNDINRLLSKILQKQGYETTSAYSGTEARLCLSLDHYDLIIMDLMLPGISGEELLGHIRNKSNVPVIVLTAKTALDDKVHLLKSGADDYMTKPFARDEILARVEAQLRRYKSYSAIPVHEAVFTYKSLSIDADARSAAIDEIPLNLTIYEYDILLLLVKSPSRVFSKNAIYQEVWHGNYLGEDNTINVHISNIRSKIAKICGDEEYIKTIWGIGFKMA</sequence>
<dbReference type="OrthoDB" id="1655504at2"/>
<dbReference type="Gene3D" id="6.10.250.690">
    <property type="match status" value="1"/>
</dbReference>
<dbReference type="GO" id="GO:0000976">
    <property type="term" value="F:transcription cis-regulatory region binding"/>
    <property type="evidence" value="ECO:0007669"/>
    <property type="project" value="TreeGrafter"/>
</dbReference>
<evidence type="ECO:0000259" key="11">
    <source>
        <dbReference type="PROSITE" id="PS51755"/>
    </source>
</evidence>
<dbReference type="Proteomes" id="UP000306509">
    <property type="component" value="Unassembled WGS sequence"/>
</dbReference>
<dbReference type="PROSITE" id="PS50110">
    <property type="entry name" value="RESPONSE_REGULATORY"/>
    <property type="match status" value="1"/>
</dbReference>
<protein>
    <recommendedName>
        <fullName evidence="1">Stage 0 sporulation protein A homolog</fullName>
    </recommendedName>
</protein>
<dbReference type="PANTHER" id="PTHR48111">
    <property type="entry name" value="REGULATOR OF RPOS"/>
    <property type="match status" value="1"/>
</dbReference>
<dbReference type="GO" id="GO:0000156">
    <property type="term" value="F:phosphorelay response regulator activity"/>
    <property type="evidence" value="ECO:0007669"/>
    <property type="project" value="TreeGrafter"/>
</dbReference>
<comment type="caution">
    <text evidence="12">The sequence shown here is derived from an EMBL/GenBank/DDBJ whole genome shotgun (WGS) entry which is preliminary data.</text>
</comment>
<keyword evidence="13" id="KW-1185">Reference proteome</keyword>
<evidence type="ECO:0000256" key="7">
    <source>
        <dbReference type="ARBA" id="ARBA00024867"/>
    </source>
</evidence>
<keyword evidence="2 8" id="KW-0597">Phosphoprotein</keyword>
<dbReference type="STRING" id="180332.GCA_000797495_02314"/>
<dbReference type="Gene3D" id="3.40.50.2300">
    <property type="match status" value="1"/>
</dbReference>
<keyword evidence="6" id="KW-0804">Transcription</keyword>
<dbReference type="FunFam" id="3.40.50.2300:FF:000001">
    <property type="entry name" value="DNA-binding response regulator PhoB"/>
    <property type="match status" value="1"/>
</dbReference>
<feature type="domain" description="Response regulatory" evidence="10">
    <location>
        <begin position="3"/>
        <end position="116"/>
    </location>
</feature>
<gene>
    <name evidence="12" type="primary">srrA_8</name>
    <name evidence="12" type="ORF">DSM106044_05209</name>
</gene>
<dbReference type="AlphaFoldDB" id="A0A4U8PZZ7"/>
<dbReference type="EMBL" id="QGQD01000107">
    <property type="protein sequence ID" value="TLC97846.1"/>
    <property type="molecule type" value="Genomic_DNA"/>
</dbReference>
<evidence type="ECO:0000256" key="3">
    <source>
        <dbReference type="ARBA" id="ARBA00023012"/>
    </source>
</evidence>
<organism evidence="12 13">
    <name type="scientific">Robinsoniella peoriensis</name>
    <dbReference type="NCBI Taxonomy" id="180332"/>
    <lineage>
        <taxon>Bacteria</taxon>
        <taxon>Bacillati</taxon>
        <taxon>Bacillota</taxon>
        <taxon>Clostridia</taxon>
        <taxon>Lachnospirales</taxon>
        <taxon>Lachnospiraceae</taxon>
        <taxon>Robinsoniella</taxon>
    </lineage>
</organism>
<dbReference type="GO" id="GO:0032993">
    <property type="term" value="C:protein-DNA complex"/>
    <property type="evidence" value="ECO:0007669"/>
    <property type="project" value="TreeGrafter"/>
</dbReference>
<evidence type="ECO:0000259" key="10">
    <source>
        <dbReference type="PROSITE" id="PS50110"/>
    </source>
</evidence>
<dbReference type="InterPro" id="IPR001867">
    <property type="entry name" value="OmpR/PhoB-type_DNA-bd"/>
</dbReference>
<evidence type="ECO:0000313" key="13">
    <source>
        <dbReference type="Proteomes" id="UP000306509"/>
    </source>
</evidence>
<evidence type="ECO:0000256" key="4">
    <source>
        <dbReference type="ARBA" id="ARBA00023015"/>
    </source>
</evidence>
<evidence type="ECO:0000256" key="2">
    <source>
        <dbReference type="ARBA" id="ARBA00022553"/>
    </source>
</evidence>
<evidence type="ECO:0000256" key="8">
    <source>
        <dbReference type="PROSITE-ProRule" id="PRU00169"/>
    </source>
</evidence>
<dbReference type="InterPro" id="IPR036388">
    <property type="entry name" value="WH-like_DNA-bd_sf"/>
</dbReference>
<dbReference type="PROSITE" id="PS51755">
    <property type="entry name" value="OMPR_PHOB"/>
    <property type="match status" value="1"/>
</dbReference>
<evidence type="ECO:0000256" key="5">
    <source>
        <dbReference type="ARBA" id="ARBA00023125"/>
    </source>
</evidence>
<keyword evidence="5 9" id="KW-0238">DNA-binding</keyword>
<dbReference type="Pfam" id="PF00072">
    <property type="entry name" value="Response_reg"/>
    <property type="match status" value="1"/>
</dbReference>
<dbReference type="Pfam" id="PF00486">
    <property type="entry name" value="Trans_reg_C"/>
    <property type="match status" value="1"/>
</dbReference>
<comment type="function">
    <text evidence="7">May play the central regulatory role in sporulation. It may be an element of the effector pathway responsible for the activation of sporulation genes in response to nutritional stress. Spo0A may act in concert with spo0H (a sigma factor) to control the expression of some genes that are critical to the sporulation process.</text>
</comment>
<evidence type="ECO:0000256" key="1">
    <source>
        <dbReference type="ARBA" id="ARBA00018672"/>
    </source>
</evidence>
<keyword evidence="3" id="KW-0902">Two-component regulatory system</keyword>
<feature type="domain" description="OmpR/PhoB-type" evidence="11">
    <location>
        <begin position="129"/>
        <end position="227"/>
    </location>
</feature>
<keyword evidence="4" id="KW-0805">Transcription regulation</keyword>
<evidence type="ECO:0000313" key="12">
    <source>
        <dbReference type="EMBL" id="TLC97846.1"/>
    </source>
</evidence>
<evidence type="ECO:0000256" key="9">
    <source>
        <dbReference type="PROSITE-ProRule" id="PRU01091"/>
    </source>
</evidence>
<dbReference type="InterPro" id="IPR001789">
    <property type="entry name" value="Sig_transdc_resp-reg_receiver"/>
</dbReference>
<accession>A0A4U8PZZ7</accession>
<dbReference type="CDD" id="cd00383">
    <property type="entry name" value="trans_reg_C"/>
    <property type="match status" value="1"/>
</dbReference>
<name>A0A4U8PZZ7_9FIRM</name>
<proteinExistence type="predicted"/>
<dbReference type="SUPFAM" id="SSF52172">
    <property type="entry name" value="CheY-like"/>
    <property type="match status" value="1"/>
</dbReference>
<dbReference type="RefSeq" id="WP_044296138.1">
    <property type="nucleotide sequence ID" value="NZ_CABMJZ010000132.1"/>
</dbReference>
<dbReference type="InterPro" id="IPR011006">
    <property type="entry name" value="CheY-like_superfamily"/>
</dbReference>
<feature type="modified residue" description="4-aspartylphosphate" evidence="8">
    <location>
        <position position="52"/>
    </location>
</feature>
<reference evidence="12 13" key="1">
    <citation type="journal article" date="2019" name="Anaerobe">
        <title>Detection of Robinsoniella peoriensis in multiple bone samples of a trauma patient.</title>
        <authorList>
            <person name="Schrottner P."/>
            <person name="Hartwich K."/>
            <person name="Bunk B."/>
            <person name="Schober I."/>
            <person name="Helbig S."/>
            <person name="Rudolph W.W."/>
            <person name="Gunzer F."/>
        </authorList>
    </citation>
    <scope>NUCLEOTIDE SEQUENCE [LARGE SCALE GENOMIC DNA]</scope>
    <source>
        <strain evidence="12 13">DSM 106044</strain>
    </source>
</reference>
<dbReference type="SMART" id="SM00862">
    <property type="entry name" value="Trans_reg_C"/>
    <property type="match status" value="1"/>
</dbReference>